<reference evidence="2" key="1">
    <citation type="submission" date="2020-10" db="EMBL/GenBank/DDBJ databases">
        <authorList>
            <person name="Gilroy R."/>
        </authorList>
    </citation>
    <scope>NUCLEOTIDE SEQUENCE</scope>
    <source>
        <strain evidence="2">CHK189-12415</strain>
    </source>
</reference>
<comment type="caution">
    <text evidence="2">The sequence shown here is derived from an EMBL/GenBank/DDBJ whole genome shotgun (WGS) entry which is preliminary data.</text>
</comment>
<organism evidence="2 3">
    <name type="scientific">Candidatus Faecivivens stercoravium</name>
    <dbReference type="NCBI Taxonomy" id="2840803"/>
    <lineage>
        <taxon>Bacteria</taxon>
        <taxon>Bacillati</taxon>
        <taxon>Bacillota</taxon>
        <taxon>Clostridia</taxon>
        <taxon>Eubacteriales</taxon>
        <taxon>Oscillospiraceae</taxon>
        <taxon>Oscillospiraceae incertae sedis</taxon>
        <taxon>Candidatus Faecivivens</taxon>
    </lineage>
</organism>
<evidence type="ECO:0000313" key="3">
    <source>
        <dbReference type="Proteomes" id="UP000824241"/>
    </source>
</evidence>
<dbReference type="GO" id="GO:0016491">
    <property type="term" value="F:oxidoreductase activity"/>
    <property type="evidence" value="ECO:0007669"/>
    <property type="project" value="InterPro"/>
</dbReference>
<proteinExistence type="predicted"/>
<feature type="non-terminal residue" evidence="2">
    <location>
        <position position="1"/>
    </location>
</feature>
<evidence type="ECO:0000313" key="2">
    <source>
        <dbReference type="EMBL" id="HIR60315.1"/>
    </source>
</evidence>
<dbReference type="SUPFAM" id="SSF51735">
    <property type="entry name" value="NAD(P)-binding Rossmann-fold domains"/>
    <property type="match status" value="1"/>
</dbReference>
<dbReference type="Proteomes" id="UP000824241">
    <property type="component" value="Unassembled WGS sequence"/>
</dbReference>
<dbReference type="Pfam" id="PF00208">
    <property type="entry name" value="ELFV_dehydrog"/>
    <property type="match status" value="1"/>
</dbReference>
<name>A0A9D1DW96_9FIRM</name>
<accession>A0A9D1DW96</accession>
<dbReference type="AlphaFoldDB" id="A0A9D1DW96"/>
<dbReference type="Gene3D" id="1.10.285.10">
    <property type="entry name" value="Glutamate Dehydrogenase, chain A, domain 3"/>
    <property type="match status" value="1"/>
</dbReference>
<sequence length="52" mass="5577">EVDSRLKDIMVTIFHNSYDAAKKYGMEGNLVAGANIAGFEKIADAMIAQGVC</sequence>
<dbReference type="InterPro" id="IPR006096">
    <property type="entry name" value="Glu/Leu/Phe/Val/Trp_DH_C"/>
</dbReference>
<evidence type="ECO:0000259" key="1">
    <source>
        <dbReference type="Pfam" id="PF00208"/>
    </source>
</evidence>
<dbReference type="InterPro" id="IPR036291">
    <property type="entry name" value="NAD(P)-bd_dom_sf"/>
</dbReference>
<protein>
    <submittedName>
        <fullName evidence="2">NADP-specific glutamate dehydrogenase</fullName>
    </submittedName>
</protein>
<dbReference type="EMBL" id="DVHA01000064">
    <property type="protein sequence ID" value="HIR60315.1"/>
    <property type="molecule type" value="Genomic_DNA"/>
</dbReference>
<feature type="domain" description="Glutamate/phenylalanine/leucine/valine/L-tryptophan dehydrogenase C-terminal" evidence="1">
    <location>
        <begin position="1"/>
        <end position="50"/>
    </location>
</feature>
<dbReference type="GO" id="GO:0006520">
    <property type="term" value="P:amino acid metabolic process"/>
    <property type="evidence" value="ECO:0007669"/>
    <property type="project" value="InterPro"/>
</dbReference>
<gene>
    <name evidence="2" type="ORF">IAB37_01895</name>
</gene>
<reference evidence="2" key="2">
    <citation type="journal article" date="2021" name="PeerJ">
        <title>Extensive microbial diversity within the chicken gut microbiome revealed by metagenomics and culture.</title>
        <authorList>
            <person name="Gilroy R."/>
            <person name="Ravi A."/>
            <person name="Getino M."/>
            <person name="Pursley I."/>
            <person name="Horton D.L."/>
            <person name="Alikhan N.F."/>
            <person name="Baker D."/>
            <person name="Gharbi K."/>
            <person name="Hall N."/>
            <person name="Watson M."/>
            <person name="Adriaenssens E.M."/>
            <person name="Foster-Nyarko E."/>
            <person name="Jarju S."/>
            <person name="Secka A."/>
            <person name="Antonio M."/>
            <person name="Oren A."/>
            <person name="Chaudhuri R.R."/>
            <person name="La Ragione R."/>
            <person name="Hildebrand F."/>
            <person name="Pallen M.J."/>
        </authorList>
    </citation>
    <scope>NUCLEOTIDE SEQUENCE</scope>
    <source>
        <strain evidence="2">CHK189-12415</strain>
    </source>
</reference>